<evidence type="ECO:0000256" key="1">
    <source>
        <dbReference type="SAM" id="MobiDB-lite"/>
    </source>
</evidence>
<protein>
    <submittedName>
        <fullName evidence="2">Uncharacterized protein</fullName>
    </submittedName>
</protein>
<sequence length="117" mass="12765">MPDGKRRDAFPKCRVRVGQSGSRFKERGELNDNSVRAGGTDSNRAADLARNMGFRSFRNAYPRNIATSGTHRRSFGNGPLELSGTHIRHFGNAANARLAGFRALQGTSQPLTCLTDS</sequence>
<name>A0A7Z0BUK8_9SPHN</name>
<dbReference type="Proteomes" id="UP000522081">
    <property type="component" value="Unassembled WGS sequence"/>
</dbReference>
<evidence type="ECO:0000313" key="2">
    <source>
        <dbReference type="EMBL" id="NYH97206.1"/>
    </source>
</evidence>
<keyword evidence="3" id="KW-1185">Reference proteome</keyword>
<evidence type="ECO:0000313" key="3">
    <source>
        <dbReference type="Proteomes" id="UP000522081"/>
    </source>
</evidence>
<proteinExistence type="predicted"/>
<gene>
    <name evidence="2" type="ORF">FHS75_003567</name>
</gene>
<reference evidence="2 3" key="1">
    <citation type="submission" date="2020-07" db="EMBL/GenBank/DDBJ databases">
        <title>Genomic Encyclopedia of Type Strains, Phase IV (KMG-IV): sequencing the most valuable type-strain genomes for metagenomic binning, comparative biology and taxonomic classification.</title>
        <authorList>
            <person name="Goeker M."/>
        </authorList>
    </citation>
    <scope>NUCLEOTIDE SEQUENCE [LARGE SCALE GENOMIC DNA]</scope>
    <source>
        <strain evidence="2 3">DSM 29043</strain>
    </source>
</reference>
<comment type="caution">
    <text evidence="2">The sequence shown here is derived from an EMBL/GenBank/DDBJ whole genome shotgun (WGS) entry which is preliminary data.</text>
</comment>
<dbReference type="EMBL" id="JACBZF010000018">
    <property type="protein sequence ID" value="NYH97206.1"/>
    <property type="molecule type" value="Genomic_DNA"/>
</dbReference>
<organism evidence="2 3">
    <name type="scientific">Novosphingobium marinum</name>
    <dbReference type="NCBI Taxonomy" id="1514948"/>
    <lineage>
        <taxon>Bacteria</taxon>
        <taxon>Pseudomonadati</taxon>
        <taxon>Pseudomonadota</taxon>
        <taxon>Alphaproteobacteria</taxon>
        <taxon>Sphingomonadales</taxon>
        <taxon>Sphingomonadaceae</taxon>
        <taxon>Novosphingobium</taxon>
    </lineage>
</organism>
<dbReference type="AlphaFoldDB" id="A0A7Z0BUK8"/>
<feature type="region of interest" description="Disordered" evidence="1">
    <location>
        <begin position="20"/>
        <end position="42"/>
    </location>
</feature>
<accession>A0A7Z0BUK8</accession>